<evidence type="ECO:0000256" key="1">
    <source>
        <dbReference type="SAM" id="MobiDB-lite"/>
    </source>
</evidence>
<feature type="region of interest" description="Disordered" evidence="1">
    <location>
        <begin position="170"/>
        <end position="306"/>
    </location>
</feature>
<dbReference type="Gene3D" id="1.20.5.340">
    <property type="match status" value="1"/>
</dbReference>
<accession>A0A8T2R095</accession>
<feature type="compositionally biased region" description="Polar residues" evidence="1">
    <location>
        <begin position="312"/>
        <end position="325"/>
    </location>
</feature>
<dbReference type="InterPro" id="IPR058935">
    <property type="entry name" value="At4g15545-like_C"/>
</dbReference>
<organism evidence="3 4">
    <name type="scientific">Ceratopteris richardii</name>
    <name type="common">Triangle waterfern</name>
    <dbReference type="NCBI Taxonomy" id="49495"/>
    <lineage>
        <taxon>Eukaryota</taxon>
        <taxon>Viridiplantae</taxon>
        <taxon>Streptophyta</taxon>
        <taxon>Embryophyta</taxon>
        <taxon>Tracheophyta</taxon>
        <taxon>Polypodiopsida</taxon>
        <taxon>Polypodiidae</taxon>
        <taxon>Polypodiales</taxon>
        <taxon>Pteridineae</taxon>
        <taxon>Pteridaceae</taxon>
        <taxon>Parkerioideae</taxon>
        <taxon>Ceratopteris</taxon>
    </lineage>
</organism>
<dbReference type="Proteomes" id="UP000825935">
    <property type="component" value="Chromosome 30"/>
</dbReference>
<reference evidence="3" key="1">
    <citation type="submission" date="2021-08" db="EMBL/GenBank/DDBJ databases">
        <title>WGS assembly of Ceratopteris richardii.</title>
        <authorList>
            <person name="Marchant D.B."/>
            <person name="Chen G."/>
            <person name="Jenkins J."/>
            <person name="Shu S."/>
            <person name="Leebens-Mack J."/>
            <person name="Grimwood J."/>
            <person name="Schmutz J."/>
            <person name="Soltis P."/>
            <person name="Soltis D."/>
            <person name="Chen Z.-H."/>
        </authorList>
    </citation>
    <scope>NUCLEOTIDE SEQUENCE</scope>
    <source>
        <strain evidence="3">Whitten #5841</strain>
        <tissue evidence="3">Leaf</tissue>
    </source>
</reference>
<sequence length="406" mass="44397">MIILPNMVHGSESALSPAIMAVLPKDPYEQLDVARRITSLAVSSRVDLLEAEIDKLRQKVADRDMTISTLQGRVNELEHETQKAFMQLSSAVEEQERLAAEKISLEESVKKLKRDVAKLETFKKALMSSLQDEDESPAPMSVEDKQPARQMPLVAPEPERKFTPNLVAISQQDPKTKSPNQSAVPMTPSNLTPGPLTPEPKFTPNLVAISQQDPKTKSPNQSAVPMTPSNLTPGPLTPGLSPSRSPRTHSASNSPTKSRSMSISPTKKKLLKGSSAATSPIKSRPRSTISFSGESTKASNKWHSVNDGAVSLPSSLASSKHTTAPNSPPHKARAARLDGKEFFRQARNRLSYEQFSAFLANIKELNAHQQTREETLKKANDIFGAQNADLYMAFDSLLSRHLPGDN</sequence>
<feature type="compositionally biased region" description="Polar residues" evidence="1">
    <location>
        <begin position="275"/>
        <end position="303"/>
    </location>
</feature>
<feature type="compositionally biased region" description="Polar residues" evidence="1">
    <location>
        <begin position="249"/>
        <end position="265"/>
    </location>
</feature>
<feature type="region of interest" description="Disordered" evidence="1">
    <location>
        <begin position="128"/>
        <end position="148"/>
    </location>
</feature>
<dbReference type="OMA" id="NMMTPEN"/>
<dbReference type="AlphaFoldDB" id="A0A8T2R095"/>
<keyword evidence="4" id="KW-1185">Reference proteome</keyword>
<dbReference type="EMBL" id="CM035435">
    <property type="protein sequence ID" value="KAH7289696.1"/>
    <property type="molecule type" value="Genomic_DNA"/>
</dbReference>
<proteinExistence type="predicted"/>
<dbReference type="PANTHER" id="PTHR47383:SF8">
    <property type="entry name" value="OS01G0768300 PROTEIN"/>
    <property type="match status" value="1"/>
</dbReference>
<gene>
    <name evidence="3" type="ORF">KP509_30G014900</name>
</gene>
<feature type="compositionally biased region" description="Low complexity" evidence="1">
    <location>
        <begin position="227"/>
        <end position="245"/>
    </location>
</feature>
<evidence type="ECO:0000259" key="2">
    <source>
        <dbReference type="Pfam" id="PF25972"/>
    </source>
</evidence>
<dbReference type="Pfam" id="PF25972">
    <property type="entry name" value="At4g15545_C"/>
    <property type="match status" value="1"/>
</dbReference>
<feature type="domain" description="At4g15545-like C-terminal" evidence="2">
    <location>
        <begin position="336"/>
        <end position="401"/>
    </location>
</feature>
<feature type="compositionally biased region" description="Polar residues" evidence="1">
    <location>
        <begin position="170"/>
        <end position="192"/>
    </location>
</feature>
<protein>
    <recommendedName>
        <fullName evidence="2">At4g15545-like C-terminal domain-containing protein</fullName>
    </recommendedName>
</protein>
<evidence type="ECO:0000313" key="3">
    <source>
        <dbReference type="EMBL" id="KAH7289696.1"/>
    </source>
</evidence>
<evidence type="ECO:0000313" key="4">
    <source>
        <dbReference type="Proteomes" id="UP000825935"/>
    </source>
</evidence>
<comment type="caution">
    <text evidence="3">The sequence shown here is derived from an EMBL/GenBank/DDBJ whole genome shotgun (WGS) entry which is preliminary data.</text>
</comment>
<feature type="region of interest" description="Disordered" evidence="1">
    <location>
        <begin position="312"/>
        <end position="331"/>
    </location>
</feature>
<dbReference type="InterPro" id="IPR058936">
    <property type="entry name" value="At4g15545-like"/>
</dbReference>
<name>A0A8T2R095_CERRI</name>
<dbReference type="OrthoDB" id="5599468at2759"/>
<dbReference type="PANTHER" id="PTHR47383">
    <property type="entry name" value="OS03G0659800 PROTEIN"/>
    <property type="match status" value="1"/>
</dbReference>
<feature type="compositionally biased region" description="Polar residues" evidence="1">
    <location>
        <begin position="208"/>
        <end position="224"/>
    </location>
</feature>